<evidence type="ECO:0000259" key="3">
    <source>
        <dbReference type="PROSITE" id="PS50883"/>
    </source>
</evidence>
<dbReference type="NCBIfam" id="TIGR00229">
    <property type="entry name" value="sensory_box"/>
    <property type="match status" value="1"/>
</dbReference>
<evidence type="ECO:0000313" key="5">
    <source>
        <dbReference type="EMBL" id="MFJ5446088.1"/>
    </source>
</evidence>
<feature type="domain" description="EAL" evidence="3">
    <location>
        <begin position="740"/>
        <end position="994"/>
    </location>
</feature>
<dbReference type="RefSeq" id="WP_400881159.1">
    <property type="nucleotide sequence ID" value="NZ_JBIWXY010000001.1"/>
</dbReference>
<dbReference type="CDD" id="cd01948">
    <property type="entry name" value="EAL"/>
    <property type="match status" value="1"/>
</dbReference>
<dbReference type="PROSITE" id="PS50112">
    <property type="entry name" value="PAS"/>
    <property type="match status" value="1"/>
</dbReference>
<dbReference type="SUPFAM" id="SSF55073">
    <property type="entry name" value="Nucleotide cyclase"/>
    <property type="match status" value="1"/>
</dbReference>
<keyword evidence="1" id="KW-1133">Transmembrane helix</keyword>
<comment type="caution">
    <text evidence="5">The sequence shown here is derived from an EMBL/GenBank/DDBJ whole genome shotgun (WGS) entry which is preliminary data.</text>
</comment>
<evidence type="ECO:0000313" key="6">
    <source>
        <dbReference type="Proteomes" id="UP001617669"/>
    </source>
</evidence>
<proteinExistence type="predicted"/>
<dbReference type="NCBIfam" id="TIGR00254">
    <property type="entry name" value="GGDEF"/>
    <property type="match status" value="1"/>
</dbReference>
<dbReference type="SMART" id="SM00091">
    <property type="entry name" value="PAS"/>
    <property type="match status" value="1"/>
</dbReference>
<gene>
    <name evidence="5" type="ORF">ACIKP9_07595</name>
</gene>
<dbReference type="Proteomes" id="UP001617669">
    <property type="component" value="Unassembled WGS sequence"/>
</dbReference>
<feature type="domain" description="GGDEF" evidence="4">
    <location>
        <begin position="598"/>
        <end position="731"/>
    </location>
</feature>
<evidence type="ECO:0000259" key="4">
    <source>
        <dbReference type="PROSITE" id="PS50887"/>
    </source>
</evidence>
<evidence type="ECO:0000256" key="1">
    <source>
        <dbReference type="SAM" id="Phobius"/>
    </source>
</evidence>
<dbReference type="Pfam" id="PF00989">
    <property type="entry name" value="PAS"/>
    <property type="match status" value="1"/>
</dbReference>
<dbReference type="InterPro" id="IPR029787">
    <property type="entry name" value="Nucleotide_cyclase"/>
</dbReference>
<dbReference type="CDD" id="cd00130">
    <property type="entry name" value="PAS"/>
    <property type="match status" value="1"/>
</dbReference>
<protein>
    <submittedName>
        <fullName evidence="5">EAL domain-containing protein</fullName>
    </submittedName>
</protein>
<feature type="domain" description="PAS" evidence="2">
    <location>
        <begin position="456"/>
        <end position="505"/>
    </location>
</feature>
<dbReference type="PROSITE" id="PS50883">
    <property type="entry name" value="EAL"/>
    <property type="match status" value="1"/>
</dbReference>
<dbReference type="Gene3D" id="3.30.450.20">
    <property type="entry name" value="PAS domain"/>
    <property type="match status" value="2"/>
</dbReference>
<dbReference type="Gene3D" id="3.20.20.450">
    <property type="entry name" value="EAL domain"/>
    <property type="match status" value="1"/>
</dbReference>
<keyword evidence="6" id="KW-1185">Reference proteome</keyword>
<dbReference type="SUPFAM" id="SSF55785">
    <property type="entry name" value="PYP-like sensor domain (PAS domain)"/>
    <property type="match status" value="1"/>
</dbReference>
<feature type="transmembrane region" description="Helical" evidence="1">
    <location>
        <begin position="361"/>
        <end position="380"/>
    </location>
</feature>
<name>A0ABW8GME8_9PROT</name>
<dbReference type="SMART" id="SM00267">
    <property type="entry name" value="GGDEF"/>
    <property type="match status" value="1"/>
</dbReference>
<dbReference type="InterPro" id="IPR035919">
    <property type="entry name" value="EAL_sf"/>
</dbReference>
<dbReference type="InterPro" id="IPR052155">
    <property type="entry name" value="Biofilm_reg_signaling"/>
</dbReference>
<dbReference type="PANTHER" id="PTHR44757:SF2">
    <property type="entry name" value="BIOFILM ARCHITECTURE MAINTENANCE PROTEIN MBAA"/>
    <property type="match status" value="1"/>
</dbReference>
<dbReference type="InterPro" id="IPR001633">
    <property type="entry name" value="EAL_dom"/>
</dbReference>
<accession>A0ABW8GME8</accession>
<dbReference type="InterPro" id="IPR013767">
    <property type="entry name" value="PAS_fold"/>
</dbReference>
<dbReference type="Pfam" id="PF00563">
    <property type="entry name" value="EAL"/>
    <property type="match status" value="1"/>
</dbReference>
<dbReference type="SUPFAM" id="SSF141868">
    <property type="entry name" value="EAL domain-like"/>
    <property type="match status" value="1"/>
</dbReference>
<dbReference type="Gene3D" id="3.30.70.270">
    <property type="match status" value="1"/>
</dbReference>
<dbReference type="InterPro" id="IPR043128">
    <property type="entry name" value="Rev_trsase/Diguanyl_cyclase"/>
</dbReference>
<dbReference type="SMART" id="SM00052">
    <property type="entry name" value="EAL"/>
    <property type="match status" value="1"/>
</dbReference>
<dbReference type="CDD" id="cd01949">
    <property type="entry name" value="GGDEF"/>
    <property type="match status" value="1"/>
</dbReference>
<organism evidence="5 6">
    <name type="scientific">Methylobacillus methanolivorans</name>
    <dbReference type="NCBI Taxonomy" id="1848927"/>
    <lineage>
        <taxon>Bacteria</taxon>
        <taxon>Pseudomonadati</taxon>
        <taxon>Pseudomonadota</taxon>
        <taxon>Betaproteobacteria</taxon>
        <taxon>Nitrosomonadales</taxon>
        <taxon>Methylophilaceae</taxon>
        <taxon>Methylobacillus</taxon>
    </lineage>
</organism>
<dbReference type="PANTHER" id="PTHR44757">
    <property type="entry name" value="DIGUANYLATE CYCLASE DGCP"/>
    <property type="match status" value="1"/>
</dbReference>
<dbReference type="EMBL" id="JBIWXY010000001">
    <property type="protein sequence ID" value="MFJ5446088.1"/>
    <property type="molecule type" value="Genomic_DNA"/>
</dbReference>
<evidence type="ECO:0000259" key="2">
    <source>
        <dbReference type="PROSITE" id="PS50112"/>
    </source>
</evidence>
<reference evidence="5 6" key="1">
    <citation type="submission" date="2024-11" db="EMBL/GenBank/DDBJ databases">
        <authorList>
            <person name="Kaparullina E.N."/>
            <person name="Delegan Y.A."/>
            <person name="Doronina N.V."/>
        </authorList>
    </citation>
    <scope>NUCLEOTIDE SEQUENCE [LARGE SCALE GENOMIC DNA]</scope>
    <source>
        <strain evidence="5 6">7sh_L</strain>
    </source>
</reference>
<keyword evidence="1" id="KW-0812">Transmembrane</keyword>
<keyword evidence="1" id="KW-0472">Membrane</keyword>
<feature type="transmembrane region" description="Helical" evidence="1">
    <location>
        <begin position="43"/>
        <end position="65"/>
    </location>
</feature>
<dbReference type="InterPro" id="IPR035965">
    <property type="entry name" value="PAS-like_dom_sf"/>
</dbReference>
<dbReference type="Pfam" id="PF00990">
    <property type="entry name" value="GGDEF"/>
    <property type="match status" value="1"/>
</dbReference>
<sequence length="1001" mass="111089">MSGTDVGPDANKPDAMAIVSGSAMHGATTPVAHPPLLPSFSRALVFSVVGLLIGLGAVLLFAMTWQAVESTESAARQESRESLKQISLRLQQLIQATEMTALSLERIVRIHDVHLSGATLRPMLENSLSAFEQRPELSYLGIVIPSTGEYGNMERVSSKDVVLWQFPEVKASAATAQTFKLTTEGFVQDKAYPVDGYDPRQRPFYQSALSAPSDGAWMPTYAWIVHSQLNTSLWGLSYVKAIRNNSGKLLAVIDADFDIPALNRFLSPLITEYHTDIQVVELGPTPRLIAASDIGNTPLPVSDDWMPVIQFSGDVFVDRMQVQGERRWVAAQRLHLKGGLSWMVITSRPAPLIDTPLRHQLLQVLGMGAAMAVVLALVSLRLARRFGRPLTGLEQRVARIGQPQAETPAESMEEASQGFRETQLLGTALDRMEDAIHQQVLAKEQQAASIRLKGAIFDSTSAAMFSLDETMVIVEWNAAAERMFGLSRDKVIGQQVQEMLLSPDEPLDWTAILATEETMTLEFIGIDGAFDAELRQVTLSQESQRIHTLILNDITERKQYEQYMHHLAMYDGLTGLPNRNLIRERITKSIAQAQEDHCLVSLLYLDLGRFKVINEGYGHVFGNSVLREVGVQLLQYVREGDTVARLSGDEFLILLADVIAPVEVESVAQRVIERFHSPIVVQGRDIHLSVSMGVSIFPHDGESADELIDRADMAMYRAKELGHNVCLFFTREMGLAIQRRVDMEIKLRHAVANNQLHMVYQPKVSLESGRISGCEALLRWQHPELGAVSPCQFIPVAEDSGLIVPIGDWVLRTACTQAQAWIEAGLPPVCVAVNISVRQFLQQDVVAWVANTLQETGLSPQWLELELTESLIAQDIEKVTGTINQLKELGIKLSIDDFGTGYSSLNYLKSFRVDTLKIDQSFVRNMLTEREDSAIVLAVIALAQSLGFKVIAEGVEEEAHCQFLQQHACDEMQGYYFSKPVTAVEFGYMLRDDKRLPSSYS</sequence>
<dbReference type="InterPro" id="IPR000160">
    <property type="entry name" value="GGDEF_dom"/>
</dbReference>
<dbReference type="InterPro" id="IPR000014">
    <property type="entry name" value="PAS"/>
</dbReference>
<dbReference type="PROSITE" id="PS50887">
    <property type="entry name" value="GGDEF"/>
    <property type="match status" value="1"/>
</dbReference>